<sequence>MMFRTNILFAAFACVALGSAVPGEVLGARSDRGLDAGMQHTVSVSRVFNGAPSVNKRAITVYTVDFAARTGLNDITISRCSKNANYTTGFLDMQLDATCGLEFYYKYKITTGKIEALMKVPTGNGVVTGISMYGQNGDEIDIEVQGSNTKQMLDMYYYKGTAGLTAANPIVAPNSVDLSADFHTYGIELLTNSINWYLDGVLVQTVNKADAATYPTLAGDFPMIGLYTTSRFGDDVGTPDYTDGPKHAYIKWAKFSHY</sequence>
<dbReference type="GO" id="GO:0004553">
    <property type="term" value="F:hydrolase activity, hydrolyzing O-glycosyl compounds"/>
    <property type="evidence" value="ECO:0007669"/>
    <property type="project" value="InterPro"/>
</dbReference>
<dbReference type="EMBL" id="LSSM01002352">
    <property type="protein sequence ID" value="OMJ22029.1"/>
    <property type="molecule type" value="Genomic_DNA"/>
</dbReference>
<dbReference type="PROSITE" id="PS51762">
    <property type="entry name" value="GH16_2"/>
    <property type="match status" value="1"/>
</dbReference>
<dbReference type="PANTHER" id="PTHR10963:SF22">
    <property type="entry name" value="GLYCOSIDASE CRH2-RELATED"/>
    <property type="match status" value="1"/>
</dbReference>
<gene>
    <name evidence="6" type="ORF">AYI69_g5564</name>
</gene>
<feature type="signal peptide" evidence="4">
    <location>
        <begin position="1"/>
        <end position="20"/>
    </location>
</feature>
<dbReference type="InterPro" id="IPR000757">
    <property type="entry name" value="Beta-glucanase-like"/>
</dbReference>
<comment type="caution">
    <text evidence="6">The sequence shown here is derived from an EMBL/GenBank/DDBJ whole genome shotgun (WGS) entry which is preliminary data.</text>
</comment>
<dbReference type="InterPro" id="IPR013320">
    <property type="entry name" value="ConA-like_dom_sf"/>
</dbReference>
<feature type="domain" description="GH16" evidence="5">
    <location>
        <begin position="16"/>
        <end position="258"/>
    </location>
</feature>
<evidence type="ECO:0000313" key="7">
    <source>
        <dbReference type="Proteomes" id="UP000187429"/>
    </source>
</evidence>
<evidence type="ECO:0000256" key="4">
    <source>
        <dbReference type="SAM" id="SignalP"/>
    </source>
</evidence>
<dbReference type="InterPro" id="IPR050546">
    <property type="entry name" value="Glycosyl_Hydrlase_16"/>
</dbReference>
<evidence type="ECO:0000313" key="6">
    <source>
        <dbReference type="EMBL" id="OMJ22029.1"/>
    </source>
</evidence>
<keyword evidence="7" id="KW-1185">Reference proteome</keyword>
<dbReference type="Proteomes" id="UP000187429">
    <property type="component" value="Unassembled WGS sequence"/>
</dbReference>
<evidence type="ECO:0000259" key="5">
    <source>
        <dbReference type="PROSITE" id="PS51762"/>
    </source>
</evidence>
<dbReference type="Pfam" id="PF00722">
    <property type="entry name" value="Glyco_hydro_16"/>
    <property type="match status" value="1"/>
</dbReference>
<dbReference type="Gene3D" id="2.60.120.200">
    <property type="match status" value="1"/>
</dbReference>
<keyword evidence="3 6" id="KW-0326">Glycosidase</keyword>
<evidence type="ECO:0000256" key="2">
    <source>
        <dbReference type="ARBA" id="ARBA00022801"/>
    </source>
</evidence>
<dbReference type="AlphaFoldDB" id="A0A1R1Y594"/>
<name>A0A1R1Y594_9FUNG</name>
<dbReference type="SUPFAM" id="SSF49899">
    <property type="entry name" value="Concanavalin A-like lectins/glucanases"/>
    <property type="match status" value="1"/>
</dbReference>
<dbReference type="OrthoDB" id="4781at2759"/>
<keyword evidence="2" id="KW-0378">Hydrolase</keyword>
<reference evidence="7" key="1">
    <citation type="submission" date="2017-01" db="EMBL/GenBank/DDBJ databases">
        <authorList>
            <person name="Wang Y."/>
            <person name="White M."/>
            <person name="Kvist S."/>
            <person name="Moncalvo J.-M."/>
        </authorList>
    </citation>
    <scope>NUCLEOTIDE SEQUENCE [LARGE SCALE GENOMIC DNA]</scope>
    <source>
        <strain evidence="7">ID-206-W2</strain>
    </source>
</reference>
<dbReference type="PANTHER" id="PTHR10963">
    <property type="entry name" value="GLYCOSYL HYDROLASE-RELATED"/>
    <property type="match status" value="1"/>
</dbReference>
<accession>A0A1R1Y594</accession>
<dbReference type="GO" id="GO:0005975">
    <property type="term" value="P:carbohydrate metabolic process"/>
    <property type="evidence" value="ECO:0007669"/>
    <property type="project" value="InterPro"/>
</dbReference>
<feature type="chain" id="PRO_5012006077" evidence="4">
    <location>
        <begin position="21"/>
        <end position="258"/>
    </location>
</feature>
<organism evidence="6 7">
    <name type="scientific">Smittium culicis</name>
    <dbReference type="NCBI Taxonomy" id="133412"/>
    <lineage>
        <taxon>Eukaryota</taxon>
        <taxon>Fungi</taxon>
        <taxon>Fungi incertae sedis</taxon>
        <taxon>Zoopagomycota</taxon>
        <taxon>Kickxellomycotina</taxon>
        <taxon>Harpellomycetes</taxon>
        <taxon>Harpellales</taxon>
        <taxon>Legeriomycetaceae</taxon>
        <taxon>Smittium</taxon>
    </lineage>
</organism>
<protein>
    <submittedName>
        <fullName evidence="6">Putative glycosidase crf1</fullName>
    </submittedName>
</protein>
<evidence type="ECO:0000256" key="1">
    <source>
        <dbReference type="ARBA" id="ARBA00022729"/>
    </source>
</evidence>
<keyword evidence="1 4" id="KW-0732">Signal</keyword>
<evidence type="ECO:0000256" key="3">
    <source>
        <dbReference type="ARBA" id="ARBA00023295"/>
    </source>
</evidence>
<proteinExistence type="predicted"/>